<dbReference type="PANTHER" id="PTHR43563:SF14">
    <property type="entry name" value="AMINE OXIDASE"/>
    <property type="match status" value="1"/>
</dbReference>
<dbReference type="RefSeq" id="WP_345368526.1">
    <property type="nucleotide sequence ID" value="NZ_BAABJX010000004.1"/>
</dbReference>
<dbReference type="Proteomes" id="UP001500298">
    <property type="component" value="Unassembled WGS sequence"/>
</dbReference>
<dbReference type="SUPFAM" id="SSF54373">
    <property type="entry name" value="FAD-linked reductases, C-terminal domain"/>
    <property type="match status" value="1"/>
</dbReference>
<evidence type="ECO:0000256" key="1">
    <source>
        <dbReference type="ARBA" id="ARBA00005995"/>
    </source>
</evidence>
<proteinExistence type="inferred from homology"/>
<dbReference type="Gene3D" id="3.90.660.20">
    <property type="entry name" value="Protoporphyrinogen oxidase, mitochondrial, domain 2"/>
    <property type="match status" value="1"/>
</dbReference>
<dbReference type="EMBL" id="BAABJX010000004">
    <property type="protein sequence ID" value="GAA4821089.1"/>
    <property type="molecule type" value="Genomic_DNA"/>
</dbReference>
<dbReference type="InterPro" id="IPR050703">
    <property type="entry name" value="Flavin_MAO"/>
</dbReference>
<feature type="domain" description="Amine oxidase" evidence="2">
    <location>
        <begin position="10"/>
        <end position="88"/>
    </location>
</feature>
<reference evidence="4" key="1">
    <citation type="journal article" date="2019" name="Int. J. Syst. Evol. Microbiol.">
        <title>The Global Catalogue of Microorganisms (GCM) 10K type strain sequencing project: providing services to taxonomists for standard genome sequencing and annotation.</title>
        <authorList>
            <consortium name="The Broad Institute Genomics Platform"/>
            <consortium name="The Broad Institute Genome Sequencing Center for Infectious Disease"/>
            <person name="Wu L."/>
            <person name="Ma J."/>
        </authorList>
    </citation>
    <scope>NUCLEOTIDE SEQUENCE [LARGE SCALE GENOMIC DNA]</scope>
    <source>
        <strain evidence="4">JCM 18326</strain>
    </source>
</reference>
<keyword evidence="4" id="KW-1185">Reference proteome</keyword>
<dbReference type="InterPro" id="IPR002937">
    <property type="entry name" value="Amino_oxidase"/>
</dbReference>
<comment type="caution">
    <text evidence="3">The sequence shown here is derived from an EMBL/GenBank/DDBJ whole genome shotgun (WGS) entry which is preliminary data.</text>
</comment>
<dbReference type="InterPro" id="IPR036188">
    <property type="entry name" value="FAD/NAD-bd_sf"/>
</dbReference>
<gene>
    <name evidence="3" type="ORF">GCM10023331_01790</name>
</gene>
<accession>A0ABP9D0Q2</accession>
<dbReference type="Gene3D" id="3.50.50.60">
    <property type="entry name" value="FAD/NAD(P)-binding domain"/>
    <property type="match status" value="2"/>
</dbReference>
<sequence length="352" mass="39742">MKTIIVGGGLTGLVTAYSLKKAGIEDFLILEAQDRLGGRVKTIFHEGHLPVEMGPTWVHHNHYELLNLLKELDIPAFPQFDQGTARYQMMGQVQSFVPPAGQAPSYRIGGGSEIVTQKLSESLTSKQYRLSTQVTSIREEDDHHLLLMDNKGNEYRANTVIFTIPPKFALQTVAFTPALPEDLQYLMKSTYTWMSSYIKSAVVYKTPFWKEKGFSGMAFSQEGPMAELYDHTDIQEEGYALQGFVSMIPKYMQMTKEEREQAVIQQLVQFFGKEAEDYLSYYEKDWSKDPHSAVPNDTLAPSKHLYGHLLYQKNYLNGKLRFSCTETSPENGGFMEGAVLAGKEAANFVQNV</sequence>
<name>A0ABP9D0Q2_9BACT</name>
<organism evidence="3 4">
    <name type="scientific">Algivirga pacifica</name>
    <dbReference type="NCBI Taxonomy" id="1162670"/>
    <lineage>
        <taxon>Bacteria</taxon>
        <taxon>Pseudomonadati</taxon>
        <taxon>Bacteroidota</taxon>
        <taxon>Cytophagia</taxon>
        <taxon>Cytophagales</taxon>
        <taxon>Flammeovirgaceae</taxon>
        <taxon>Algivirga</taxon>
    </lineage>
</organism>
<dbReference type="SUPFAM" id="SSF51905">
    <property type="entry name" value="FAD/NAD(P)-binding domain"/>
    <property type="match status" value="1"/>
</dbReference>
<dbReference type="PANTHER" id="PTHR43563">
    <property type="entry name" value="AMINE OXIDASE"/>
    <property type="match status" value="1"/>
</dbReference>
<dbReference type="Pfam" id="PF01593">
    <property type="entry name" value="Amino_oxidase"/>
    <property type="match status" value="2"/>
</dbReference>
<comment type="similarity">
    <text evidence="1">Belongs to the flavin monoamine oxidase family.</text>
</comment>
<protein>
    <submittedName>
        <fullName evidence="3">FAD-dependent oxidoreductase</fullName>
    </submittedName>
</protein>
<evidence type="ECO:0000313" key="3">
    <source>
        <dbReference type="EMBL" id="GAA4821089.1"/>
    </source>
</evidence>
<feature type="domain" description="Amine oxidase" evidence="2">
    <location>
        <begin position="105"/>
        <end position="347"/>
    </location>
</feature>
<evidence type="ECO:0000313" key="4">
    <source>
        <dbReference type="Proteomes" id="UP001500298"/>
    </source>
</evidence>
<evidence type="ECO:0000259" key="2">
    <source>
        <dbReference type="Pfam" id="PF01593"/>
    </source>
</evidence>